<gene>
    <name evidence="4" type="ORF">SAMN06295879_2508</name>
</gene>
<proteinExistence type="inferred from homology"/>
<accession>A0A1T4Y8A5</accession>
<organism evidence="4 5">
    <name type="scientific">Agreia bicolorata</name>
    <dbReference type="NCBI Taxonomy" id="110935"/>
    <lineage>
        <taxon>Bacteria</taxon>
        <taxon>Bacillati</taxon>
        <taxon>Actinomycetota</taxon>
        <taxon>Actinomycetes</taxon>
        <taxon>Micrococcales</taxon>
        <taxon>Microbacteriaceae</taxon>
        <taxon>Agreia</taxon>
    </lineage>
</organism>
<dbReference type="Pfam" id="PF02567">
    <property type="entry name" value="PhzC-PhzF"/>
    <property type="match status" value="1"/>
</dbReference>
<dbReference type="PANTHER" id="PTHR13774:SF39">
    <property type="entry name" value="BIOSYNTHESIS PROTEIN, PUTATIVE-RELATED"/>
    <property type="match status" value="1"/>
</dbReference>
<sequence>MTDATTALRYTAFADAPGGGNPAGIVLDASLLGDAEMQAIAAEIGFAETAFITEQSVRGDDRRVRVRYFSPLAEVPFCGHATVATAVALAHRDGPGDFVFETSVGPVTITTATADGEVTASFTSVEPSIEPFGEGVLEALLGLLSTSLDRLDPAYPPRVSFAGNRHPVLVFAARSEFDSFTFDPDAMSELMHEQGWTGTVTTVFPAGAGEFDSRNIFPVGEITEDPATGSAAAAFGAYLRALGLVDAPTEIEITQGSHIGRPSRLLVHIPATGGIVVTGTATPIA</sequence>
<dbReference type="GO" id="GO:0005737">
    <property type="term" value="C:cytoplasm"/>
    <property type="evidence" value="ECO:0007669"/>
    <property type="project" value="TreeGrafter"/>
</dbReference>
<dbReference type="Proteomes" id="UP000189735">
    <property type="component" value="Unassembled WGS sequence"/>
</dbReference>
<dbReference type="AlphaFoldDB" id="A0A1T4Y8A5"/>
<keyword evidence="2" id="KW-0413">Isomerase</keyword>
<name>A0A1T4Y8A5_9MICO</name>
<evidence type="ECO:0000313" key="5">
    <source>
        <dbReference type="Proteomes" id="UP000189735"/>
    </source>
</evidence>
<feature type="active site" evidence="3">
    <location>
        <position position="48"/>
    </location>
</feature>
<dbReference type="SUPFAM" id="SSF54506">
    <property type="entry name" value="Diaminopimelate epimerase-like"/>
    <property type="match status" value="1"/>
</dbReference>
<dbReference type="InterPro" id="IPR003719">
    <property type="entry name" value="Phenazine_PhzF-like"/>
</dbReference>
<evidence type="ECO:0000256" key="2">
    <source>
        <dbReference type="ARBA" id="ARBA00023235"/>
    </source>
</evidence>
<reference evidence="5" key="1">
    <citation type="submission" date="2017-02" db="EMBL/GenBank/DDBJ databases">
        <authorList>
            <person name="Varghese N."/>
            <person name="Submissions S."/>
        </authorList>
    </citation>
    <scope>NUCLEOTIDE SEQUENCE [LARGE SCALE GENOMIC DNA]</scope>
    <source>
        <strain evidence="5">VKM Ac-2052</strain>
    </source>
</reference>
<dbReference type="PANTHER" id="PTHR13774">
    <property type="entry name" value="PHENAZINE BIOSYNTHESIS PROTEIN"/>
    <property type="match status" value="1"/>
</dbReference>
<evidence type="ECO:0000256" key="1">
    <source>
        <dbReference type="ARBA" id="ARBA00008270"/>
    </source>
</evidence>
<evidence type="ECO:0000256" key="3">
    <source>
        <dbReference type="PIRSR" id="PIRSR016184-1"/>
    </source>
</evidence>
<dbReference type="Gene3D" id="3.10.310.10">
    <property type="entry name" value="Diaminopimelate Epimerase, Chain A, domain 1"/>
    <property type="match status" value="2"/>
</dbReference>
<dbReference type="NCBIfam" id="TIGR00654">
    <property type="entry name" value="PhzF_family"/>
    <property type="match status" value="1"/>
</dbReference>
<comment type="similarity">
    <text evidence="1">Belongs to the PhzF family.</text>
</comment>
<dbReference type="PIRSF" id="PIRSF016184">
    <property type="entry name" value="PhzC_PhzF"/>
    <property type="match status" value="1"/>
</dbReference>
<dbReference type="GO" id="GO:0016853">
    <property type="term" value="F:isomerase activity"/>
    <property type="evidence" value="ECO:0007669"/>
    <property type="project" value="UniProtKB-KW"/>
</dbReference>
<dbReference type="RefSeq" id="WP_078714691.1">
    <property type="nucleotide sequence ID" value="NZ_FUYG01000006.1"/>
</dbReference>
<dbReference type="EMBL" id="FUYG01000006">
    <property type="protein sequence ID" value="SKA98074.1"/>
    <property type="molecule type" value="Genomic_DNA"/>
</dbReference>
<protein>
    <submittedName>
        <fullName evidence="4">Phenazine biosynthesis protein PhzF family</fullName>
    </submittedName>
</protein>
<evidence type="ECO:0000313" key="4">
    <source>
        <dbReference type="EMBL" id="SKA98074.1"/>
    </source>
</evidence>